<evidence type="ECO:0000256" key="3">
    <source>
        <dbReference type="SAM" id="SignalP"/>
    </source>
</evidence>
<protein>
    <recommendedName>
        <fullName evidence="6">Transmembrane protein</fullName>
    </recommendedName>
</protein>
<evidence type="ECO:0000256" key="2">
    <source>
        <dbReference type="SAM" id="Phobius"/>
    </source>
</evidence>
<feature type="region of interest" description="Disordered" evidence="1">
    <location>
        <begin position="893"/>
        <end position="926"/>
    </location>
</feature>
<feature type="region of interest" description="Disordered" evidence="1">
    <location>
        <begin position="961"/>
        <end position="1361"/>
    </location>
</feature>
<sequence>MLASLALLVATFALSQTLGVPNWPDDAPVFYVSKNGLSSNKCQSPNTACDTIANVIMTYLNLFKLQIKLDGDIHETYLDILNNYGFDPPSRQQPTELAIVGVENTVLKLTGDSSIIETDQLFLQNLTFDISDFEIRLDMPLSMLELINVKIVRNQGSSPINNGALIIVRNGAVHLDKVTIDGEYKTGLKPLFIIEKVIEFTITNSHIKNIRKTGQEYDHILFHINSLSSDSIVSIENTTIEDTYSDSPNAQLIYVQFKDISIDDESVLNPILSIKGSTFQNNIHLASLENVNAVVKLIDAKPQLFKFENNKFNNVKSIPENVFDYEIMIYLSQNYTFRSVSPIITNNSFVPLIKPIIIYEFGSTNPRYINLPESYASLKVNSNSGQVSCTEYDDDYIQSIRSLTCAMIVIRGQDSVNELIRFKRLIEIEGDFSENDLRTDGLKVTFQGNSHKISSNHITFIPEIVTKPNDSLFRVTNGGELNLDSIQVTRIRSFTGAEEVPIVSVVPESGKYGEISSIPGILSLTDSIISGNGSFAQKWSGKGIDDICKLNYAPLIVASSGNVALIGTTIRESEGTGIYVCGGAQLSVNSNSSLVSNGERVGSSLSGMQTHVVCYGIDASGSQIITSVEINSNALPSFIQNQETWVFADSFKDCNSYIRTPGILIHGRLAPQATSGSITIKSDESGSKTVKATVIGNNLNPCDRILFLEVRNQYSQTILSQNLNESSSNAAGAQWESFDKFSLELPSSSFSDAQTESKYTLRVVEYLKGSQSEWINASLNFDQIQESPTEEEPVDVSSGLSTGVIIGLSVGIPLILSIILVIVIICLVLYLDSHKNNEDQQPDKYKQQQTSDKQTNNNVQEREMSVSYESIELTQDFIGEMVYGNNQNRKRSIQKLDPNNQKTQSSQIKQSSDSISEDEFSQISSQGQVVYRDMEQQTGDAISSELQSQDQIEQQIKEIFQKENKQQVKNNDHEKDIDKKERKLKQKEKQTKAETNQKNKQKKSSNKKDQENLYTKRDERRNRKKNYQSREYFSQKTDDSKSMQSQEAMNEVDKKNEKKKKKEILLQEQKEKGKLQNKKKSKSTSKKASKVHHQKGSNSDDEQYRESEEENSDNTKRPKKLNTLKSGDSSMIGEQSTDITEQQYKQRKQTSRSIQDAYSESDGSGSVGNSSSSFQSQSSYELSETSSTITSTEKKLNISLESSSVPSIEDNNQNIGDNKLVKIVEKNKSKKDKNKQNIENKEKQSETSGQSEHKSEQSKINRNTNKNKNKKDAEGSLEGNEINKQKLESDVTIESNENNKQWEKDSAYQEIEQIQISMQSSSDEIGNIPPRFESPPFVLKKNEPDNFNEVGQQQGVDSGTYIQSKVNMIQKNE</sequence>
<proteinExistence type="predicted"/>
<feature type="compositionally biased region" description="Low complexity" evidence="1">
    <location>
        <begin position="1309"/>
        <end position="1325"/>
    </location>
</feature>
<dbReference type="SUPFAM" id="SSF51126">
    <property type="entry name" value="Pectin lyase-like"/>
    <property type="match status" value="1"/>
</dbReference>
<feature type="compositionally biased region" description="Basic and acidic residues" evidence="1">
    <location>
        <begin position="1063"/>
        <end position="1074"/>
    </location>
</feature>
<feature type="compositionally biased region" description="Basic and acidic residues" evidence="1">
    <location>
        <begin position="1234"/>
        <end position="1259"/>
    </location>
</feature>
<dbReference type="InterPro" id="IPR011050">
    <property type="entry name" value="Pectin_lyase_fold/virulence"/>
</dbReference>
<keyword evidence="2" id="KW-0472">Membrane</keyword>
<dbReference type="Proteomes" id="UP000324800">
    <property type="component" value="Unassembled WGS sequence"/>
</dbReference>
<feature type="compositionally biased region" description="Basic and acidic residues" evidence="1">
    <location>
        <begin position="1006"/>
        <end position="1021"/>
    </location>
</feature>
<feature type="transmembrane region" description="Helical" evidence="2">
    <location>
        <begin position="804"/>
        <end position="831"/>
    </location>
</feature>
<feature type="compositionally biased region" description="Basic and acidic residues" evidence="1">
    <location>
        <begin position="961"/>
        <end position="997"/>
    </location>
</feature>
<organism evidence="4 5">
    <name type="scientific">Streblomastix strix</name>
    <dbReference type="NCBI Taxonomy" id="222440"/>
    <lineage>
        <taxon>Eukaryota</taxon>
        <taxon>Metamonada</taxon>
        <taxon>Preaxostyla</taxon>
        <taxon>Oxymonadida</taxon>
        <taxon>Streblomastigidae</taxon>
        <taxon>Streblomastix</taxon>
    </lineage>
</organism>
<keyword evidence="3" id="KW-0732">Signal</keyword>
<evidence type="ECO:0000313" key="4">
    <source>
        <dbReference type="EMBL" id="KAA6403461.1"/>
    </source>
</evidence>
<feature type="compositionally biased region" description="Low complexity" evidence="1">
    <location>
        <begin position="1160"/>
        <end position="1191"/>
    </location>
</feature>
<reference evidence="4 5" key="1">
    <citation type="submission" date="2019-03" db="EMBL/GenBank/DDBJ databases">
        <title>Single cell metagenomics reveals metabolic interactions within the superorganism composed of flagellate Streblomastix strix and complex community of Bacteroidetes bacteria on its surface.</title>
        <authorList>
            <person name="Treitli S.C."/>
            <person name="Kolisko M."/>
            <person name="Husnik F."/>
            <person name="Keeling P."/>
            <person name="Hampl V."/>
        </authorList>
    </citation>
    <scope>NUCLEOTIDE SEQUENCE [LARGE SCALE GENOMIC DNA]</scope>
    <source>
        <strain evidence="4">ST1C</strain>
    </source>
</reference>
<feature type="compositionally biased region" description="Polar residues" evidence="1">
    <location>
        <begin position="1349"/>
        <end position="1361"/>
    </location>
</feature>
<name>A0A5J4X890_9EUKA</name>
<feature type="compositionally biased region" description="Polar residues" evidence="1">
    <location>
        <begin position="847"/>
        <end position="859"/>
    </location>
</feature>
<feature type="signal peptide" evidence="3">
    <location>
        <begin position="1"/>
        <end position="19"/>
    </location>
</feature>
<accession>A0A5J4X890</accession>
<feature type="compositionally biased region" description="Polar residues" evidence="1">
    <location>
        <begin position="1199"/>
        <end position="1216"/>
    </location>
</feature>
<feature type="compositionally biased region" description="Basic residues" evidence="1">
    <location>
        <begin position="1075"/>
        <end position="1095"/>
    </location>
</feature>
<keyword evidence="2" id="KW-1133">Transmembrane helix</keyword>
<evidence type="ECO:0000256" key="1">
    <source>
        <dbReference type="SAM" id="MobiDB-lite"/>
    </source>
</evidence>
<feature type="chain" id="PRO_5023916310" description="Transmembrane protein" evidence="3">
    <location>
        <begin position="20"/>
        <end position="1373"/>
    </location>
</feature>
<evidence type="ECO:0008006" key="6">
    <source>
        <dbReference type="Google" id="ProtNLM"/>
    </source>
</evidence>
<comment type="caution">
    <text evidence="4">The sequence shown here is derived from an EMBL/GenBank/DDBJ whole genome shotgun (WGS) entry which is preliminary data.</text>
</comment>
<feature type="region of interest" description="Disordered" evidence="1">
    <location>
        <begin position="838"/>
        <end position="863"/>
    </location>
</feature>
<evidence type="ECO:0000313" key="5">
    <source>
        <dbReference type="Proteomes" id="UP000324800"/>
    </source>
</evidence>
<dbReference type="EMBL" id="SNRW01000098">
    <property type="protein sequence ID" value="KAA6403461.1"/>
    <property type="molecule type" value="Genomic_DNA"/>
</dbReference>
<feature type="compositionally biased region" description="Polar residues" evidence="1">
    <location>
        <begin position="1123"/>
        <end position="1143"/>
    </location>
</feature>
<feature type="compositionally biased region" description="Acidic residues" evidence="1">
    <location>
        <begin position="1099"/>
        <end position="1112"/>
    </location>
</feature>
<gene>
    <name evidence="4" type="ORF">EZS28_001015</name>
</gene>
<keyword evidence="2" id="KW-0812">Transmembrane</keyword>
<feature type="compositionally biased region" description="Low complexity" evidence="1">
    <location>
        <begin position="901"/>
        <end position="914"/>
    </location>
</feature>